<organism evidence="2 3">
    <name type="scientific">Salipiger aestuarii</name>
    <dbReference type="NCBI Taxonomy" id="568098"/>
    <lineage>
        <taxon>Bacteria</taxon>
        <taxon>Pseudomonadati</taxon>
        <taxon>Pseudomonadota</taxon>
        <taxon>Alphaproteobacteria</taxon>
        <taxon>Rhodobacterales</taxon>
        <taxon>Roseobacteraceae</taxon>
        <taxon>Salipiger</taxon>
    </lineage>
</organism>
<feature type="compositionally biased region" description="Basic and acidic residues" evidence="1">
    <location>
        <begin position="169"/>
        <end position="185"/>
    </location>
</feature>
<evidence type="ECO:0000256" key="1">
    <source>
        <dbReference type="SAM" id="MobiDB-lite"/>
    </source>
</evidence>
<name>A0A327Y0M7_9RHOB</name>
<evidence type="ECO:0000313" key="2">
    <source>
        <dbReference type="EMBL" id="RAK11959.1"/>
    </source>
</evidence>
<feature type="region of interest" description="Disordered" evidence="1">
    <location>
        <begin position="152"/>
        <end position="198"/>
    </location>
</feature>
<feature type="compositionally biased region" description="Polar residues" evidence="1">
    <location>
        <begin position="153"/>
        <end position="162"/>
    </location>
</feature>
<accession>A0A327Y0M7</accession>
<dbReference type="AlphaFoldDB" id="A0A327Y0M7"/>
<comment type="caution">
    <text evidence="2">The sequence shown here is derived from an EMBL/GenBank/DDBJ whole genome shotgun (WGS) entry which is preliminary data.</text>
</comment>
<keyword evidence="3" id="KW-1185">Reference proteome</keyword>
<dbReference type="EMBL" id="QLMG01000046">
    <property type="protein sequence ID" value="RAK11959.1"/>
    <property type="molecule type" value="Genomic_DNA"/>
</dbReference>
<reference evidence="2 3" key="1">
    <citation type="submission" date="2018-06" db="EMBL/GenBank/DDBJ databases">
        <title>Genomic Encyclopedia of Archaeal and Bacterial Type Strains, Phase II (KMG-II): from individual species to whole genera.</title>
        <authorList>
            <person name="Goeker M."/>
        </authorList>
    </citation>
    <scope>NUCLEOTIDE SEQUENCE [LARGE SCALE GENOMIC DNA]</scope>
    <source>
        <strain evidence="2 3">DSM 22011</strain>
    </source>
</reference>
<gene>
    <name evidence="2" type="ORF">ATI53_104611</name>
</gene>
<feature type="region of interest" description="Disordered" evidence="1">
    <location>
        <begin position="82"/>
        <end position="139"/>
    </location>
</feature>
<feature type="region of interest" description="Disordered" evidence="1">
    <location>
        <begin position="41"/>
        <end position="62"/>
    </location>
</feature>
<dbReference type="Proteomes" id="UP000249165">
    <property type="component" value="Unassembled WGS sequence"/>
</dbReference>
<protein>
    <submittedName>
        <fullName evidence="2">Uncharacterized protein</fullName>
    </submittedName>
</protein>
<sequence>MMTGFTALTDRPLRPIRDAVLQADDRVVVCATADRNGYLPTHNAEFSKPQRSDPVRNAVDSSNRRVFDDRVGLKAGRNSVPFSATRLSSRPARRHLHDDARSVRADHRARKSTGAGCGWPTGSDKKKPPHSVGTEAAVSGVSLSRRANLLGSGRSQVLQGQAQHIRAGTCDRSEKRPQAETDQRLTLKSWAGAAPRQE</sequence>
<proteinExistence type="predicted"/>
<evidence type="ECO:0000313" key="3">
    <source>
        <dbReference type="Proteomes" id="UP000249165"/>
    </source>
</evidence>
<feature type="compositionally biased region" description="Basic and acidic residues" evidence="1">
    <location>
        <begin position="96"/>
        <end position="106"/>
    </location>
</feature>